<accession>A0A0B8N0S7</accession>
<evidence type="ECO:0000313" key="5">
    <source>
        <dbReference type="Proteomes" id="UP000180166"/>
    </source>
</evidence>
<keyword evidence="2" id="KW-0560">Oxidoreductase</keyword>
<reference evidence="4" key="1">
    <citation type="submission" date="2015-07" db="EMBL/GenBank/DDBJ databases">
        <title>Nocardia seriolae U-1 whole genome shotgun sequence.</title>
        <authorList>
            <person name="Imajoh M."/>
            <person name="Fukumoto Y."/>
            <person name="Sukeda M."/>
            <person name="Yamane J."/>
            <person name="Yamasaki K."/>
            <person name="Shimizu M."/>
            <person name="Ohnishi K."/>
            <person name="Oshima S."/>
        </authorList>
    </citation>
    <scope>NUCLEOTIDE SEQUENCE [LARGE SCALE GENOMIC DNA]</scope>
    <source>
        <strain evidence="4">U-1</strain>
    </source>
</reference>
<dbReference type="RefSeq" id="WP_045436353.1">
    <property type="nucleotide sequence ID" value="NZ_AP017900.1"/>
</dbReference>
<dbReference type="PANTHER" id="PTHR11695:SF294">
    <property type="entry name" value="RETICULON-4-INTERACTING PROTEIN 1, MITOCHONDRIAL"/>
    <property type="match status" value="1"/>
</dbReference>
<dbReference type="OrthoDB" id="3613651at2"/>
<dbReference type="InterPro" id="IPR036291">
    <property type="entry name" value="NAD(P)-bd_dom_sf"/>
</dbReference>
<evidence type="ECO:0000313" key="4">
    <source>
        <dbReference type="Proteomes" id="UP000037179"/>
    </source>
</evidence>
<evidence type="ECO:0000313" key="2">
    <source>
        <dbReference type="EMBL" id="APA95187.1"/>
    </source>
</evidence>
<feature type="domain" description="Enoyl reductase (ER)" evidence="1">
    <location>
        <begin position="10"/>
        <end position="323"/>
    </location>
</feature>
<evidence type="ECO:0000313" key="3">
    <source>
        <dbReference type="EMBL" id="GAP27156.1"/>
    </source>
</evidence>
<dbReference type="InterPro" id="IPR011032">
    <property type="entry name" value="GroES-like_sf"/>
</dbReference>
<dbReference type="InterPro" id="IPR020843">
    <property type="entry name" value="ER"/>
</dbReference>
<dbReference type="AlphaFoldDB" id="A0A0B8N0S7"/>
<keyword evidence="4" id="KW-1185">Reference proteome</keyword>
<dbReference type="Proteomes" id="UP000037179">
    <property type="component" value="Unassembled WGS sequence"/>
</dbReference>
<dbReference type="SUPFAM" id="SSF51735">
    <property type="entry name" value="NAD(P)-binding Rossmann-fold domains"/>
    <property type="match status" value="1"/>
</dbReference>
<evidence type="ECO:0000259" key="1">
    <source>
        <dbReference type="SMART" id="SM00829"/>
    </source>
</evidence>
<dbReference type="PANTHER" id="PTHR11695">
    <property type="entry name" value="ALCOHOL DEHYDROGENASE RELATED"/>
    <property type="match status" value="1"/>
</dbReference>
<dbReference type="Proteomes" id="UP000180166">
    <property type="component" value="Chromosome"/>
</dbReference>
<organism evidence="2 5">
    <name type="scientific">Nocardia seriolae</name>
    <dbReference type="NCBI Taxonomy" id="37332"/>
    <lineage>
        <taxon>Bacteria</taxon>
        <taxon>Bacillati</taxon>
        <taxon>Actinomycetota</taxon>
        <taxon>Actinomycetes</taxon>
        <taxon>Mycobacteriales</taxon>
        <taxon>Nocardiaceae</taxon>
        <taxon>Nocardia</taxon>
    </lineage>
</organism>
<dbReference type="CDD" id="cd05289">
    <property type="entry name" value="MDR_like_2"/>
    <property type="match status" value="1"/>
</dbReference>
<dbReference type="EMBL" id="CP017839">
    <property type="protein sequence ID" value="APA95187.1"/>
    <property type="molecule type" value="Genomic_DNA"/>
</dbReference>
<dbReference type="Pfam" id="PF08240">
    <property type="entry name" value="ADH_N"/>
    <property type="match status" value="1"/>
</dbReference>
<sequence>MRAIVVREFGGKPEAADMPTPEAGPGQLQIQLEAAGVNPFDRLIIDGYLDGKLPHDFPLIPGTDGAGTITAVGAGVNDFEIGDRVVGKFLIPPVGHGTFAEYIVVPRESTIAKLPDEVTAIRAAALPTAGITALDLMHAAGVKGGQRVLIVGASGGVGSYLVQLGALAGAHVIATARPDDTDRMIRLGATEVVNYGRVTVTDSPTRAEDSELSAADSVRMTHPGGIDVLFDLVSAPPVFADNASLVKPGGWAYSTTGSADEADLKARGISGGNLQSSGGAAELRELLRLVGNADLMVPISNMPPLAAAAEVIGASGARGKTVLVI</sequence>
<dbReference type="KEGG" id="nsr:NS506_01114"/>
<protein>
    <submittedName>
        <fullName evidence="2">Alcohol dehydrogenase</fullName>
        <ecNumber evidence="2">1.1.1.1</ecNumber>
    </submittedName>
</protein>
<dbReference type="InterPro" id="IPR013154">
    <property type="entry name" value="ADH-like_N"/>
</dbReference>
<name>A0A0B8N0S7_9NOCA</name>
<reference evidence="2 5" key="3">
    <citation type="submission" date="2016-10" db="EMBL/GenBank/DDBJ databases">
        <title>Genome sequence of Nocardia seriolae strain EM150506, isolated from Anguila japonica.</title>
        <authorList>
            <person name="Han H.-J."/>
        </authorList>
    </citation>
    <scope>NUCLEOTIDE SEQUENCE [LARGE SCALE GENOMIC DNA]</scope>
    <source>
        <strain evidence="2 5">EM150506</strain>
    </source>
</reference>
<dbReference type="EMBL" id="BBYQ01000014">
    <property type="protein sequence ID" value="GAP27156.1"/>
    <property type="molecule type" value="Genomic_DNA"/>
</dbReference>
<dbReference type="SMART" id="SM00829">
    <property type="entry name" value="PKS_ER"/>
    <property type="match status" value="1"/>
</dbReference>
<dbReference type="InterPro" id="IPR013149">
    <property type="entry name" value="ADH-like_C"/>
</dbReference>
<dbReference type="GO" id="GO:0004022">
    <property type="term" value="F:alcohol dehydrogenase (NAD+) activity"/>
    <property type="evidence" value="ECO:0007669"/>
    <property type="project" value="UniProtKB-EC"/>
</dbReference>
<dbReference type="Gene3D" id="3.40.50.720">
    <property type="entry name" value="NAD(P)-binding Rossmann-like Domain"/>
    <property type="match status" value="1"/>
</dbReference>
<dbReference type="InterPro" id="IPR050700">
    <property type="entry name" value="YIM1/Zinc_Alcohol_DH_Fams"/>
</dbReference>
<proteinExistence type="predicted"/>
<dbReference type="Pfam" id="PF00107">
    <property type="entry name" value="ADH_zinc_N"/>
    <property type="match status" value="1"/>
</dbReference>
<dbReference type="EC" id="1.1.1.1" evidence="2"/>
<gene>
    <name evidence="2" type="primary">adhP</name>
    <name evidence="2" type="ORF">NS506_01114</name>
    <name evidence="3" type="ORF">NSK11_contig00014-0086</name>
</gene>
<dbReference type="SUPFAM" id="SSF50129">
    <property type="entry name" value="GroES-like"/>
    <property type="match status" value="1"/>
</dbReference>
<dbReference type="Gene3D" id="3.90.180.10">
    <property type="entry name" value="Medium-chain alcohol dehydrogenases, catalytic domain"/>
    <property type="match status" value="1"/>
</dbReference>
<dbReference type="GeneID" id="93371050"/>
<reference evidence="3 4" key="2">
    <citation type="journal article" date="2016" name="Genome Announc.">
        <title>Draft Genome Sequence of Erythromycin- and Oxytetracycline-Sensitive Nocardia seriolae Strain U-1 (NBRC 110359).</title>
        <authorList>
            <person name="Imajoh M."/>
            <person name="Sukeda M."/>
            <person name="Shimizu M."/>
            <person name="Yamane J."/>
            <person name="Ohnishi K."/>
            <person name="Oshima S."/>
        </authorList>
    </citation>
    <scope>NUCLEOTIDE SEQUENCE [LARGE SCALE GENOMIC DNA]</scope>
    <source>
        <strain evidence="3 4">U-1</strain>
    </source>
</reference>